<evidence type="ECO:0000256" key="2">
    <source>
        <dbReference type="ARBA" id="ARBA00023015"/>
    </source>
</evidence>
<dbReference type="AlphaFoldDB" id="A0AAN9RZT1"/>
<evidence type="ECO:0000256" key="3">
    <source>
        <dbReference type="ARBA" id="ARBA00023163"/>
    </source>
</evidence>
<dbReference type="Gene3D" id="3.40.50.2300">
    <property type="match status" value="1"/>
</dbReference>
<evidence type="ECO:0000256" key="4">
    <source>
        <dbReference type="PROSITE-ProRule" id="PRU00169"/>
    </source>
</evidence>
<accession>A0AAN9RZT1</accession>
<dbReference type="SMART" id="SM00448">
    <property type="entry name" value="REC"/>
    <property type="match status" value="1"/>
</dbReference>
<dbReference type="EMBL" id="JAYMYS010000007">
    <property type="protein sequence ID" value="KAK7386242.1"/>
    <property type="molecule type" value="Genomic_DNA"/>
</dbReference>
<evidence type="ECO:0000256" key="5">
    <source>
        <dbReference type="SAM" id="MobiDB-lite"/>
    </source>
</evidence>
<sequence length="411" mass="45946">MCHLSKSNNILPPFNVNVLVVDDDAASLNKTIEILTSLNYKGTRHCSLALDELRNRQGYFQLFIMEVHMPDLDGFKLKQIIDEEFGIPIIMISVDNSEEIQKKALMSGVMRYILKPAKSDDFVGIWQFAVAVIKGKKPINNTKIVGDIMKESSIVSGESNHHKKISCSSSIQEDSRVEEKSDDMVQSSLNTNKKALKKTKFIWTKDLQSKFLNAIDILGPEGYSNNNYNNKLDFDVKRDVSSSNDNSIIPKPYPKFPNNAIDAYQQKSASNSSSLLMGVGSTIGEVYDMNQTSPMLMGGSSIVGNIGMEESLFQPQQDQHQIYNQMSSCLDNNFANSQGTSIGSNFKGNDYAISMEEDFLNQASMQHEEAVNSNIQSNDYIPPCDQFPDEASFLGWNWDFATIESILDDLV</sequence>
<feature type="region of interest" description="Disordered" evidence="5">
    <location>
        <begin position="165"/>
        <end position="185"/>
    </location>
</feature>
<dbReference type="InterPro" id="IPR001789">
    <property type="entry name" value="Sig_transdc_resp-reg_receiver"/>
</dbReference>
<dbReference type="Proteomes" id="UP001386955">
    <property type="component" value="Unassembled WGS sequence"/>
</dbReference>
<dbReference type="Pfam" id="PF00072">
    <property type="entry name" value="Response_reg"/>
    <property type="match status" value="1"/>
</dbReference>
<reference evidence="7 8" key="1">
    <citation type="submission" date="2024-01" db="EMBL/GenBank/DDBJ databases">
        <title>The genomes of 5 underutilized Papilionoideae crops provide insights into root nodulation and disease resistanc.</title>
        <authorList>
            <person name="Jiang F."/>
        </authorList>
    </citation>
    <scope>NUCLEOTIDE SEQUENCE [LARGE SCALE GENOMIC DNA]</scope>
    <source>
        <strain evidence="7">DUOXIRENSHENG_FW03</strain>
        <tissue evidence="7">Leaves</tissue>
    </source>
</reference>
<keyword evidence="8" id="KW-1185">Reference proteome</keyword>
<evidence type="ECO:0000313" key="7">
    <source>
        <dbReference type="EMBL" id="KAK7386242.1"/>
    </source>
</evidence>
<dbReference type="InterPro" id="IPR011006">
    <property type="entry name" value="CheY-like_superfamily"/>
</dbReference>
<feature type="domain" description="Response regulatory" evidence="6">
    <location>
        <begin position="17"/>
        <end position="130"/>
    </location>
</feature>
<dbReference type="InterPro" id="IPR045279">
    <property type="entry name" value="ARR-like"/>
</dbReference>
<name>A0AAN9RZT1_PSOTE</name>
<gene>
    <name evidence="7" type="ORF">VNO78_26316</name>
</gene>
<dbReference type="PANTHER" id="PTHR43874">
    <property type="entry name" value="TWO-COMPONENT RESPONSE REGULATOR"/>
    <property type="match status" value="1"/>
</dbReference>
<dbReference type="GO" id="GO:0000160">
    <property type="term" value="P:phosphorelay signal transduction system"/>
    <property type="evidence" value="ECO:0007669"/>
    <property type="project" value="UniProtKB-KW"/>
</dbReference>
<protein>
    <recommendedName>
        <fullName evidence="6">Response regulatory domain-containing protein</fullName>
    </recommendedName>
</protein>
<comment type="caution">
    <text evidence="7">The sequence shown here is derived from an EMBL/GenBank/DDBJ whole genome shotgun (WGS) entry which is preliminary data.</text>
</comment>
<dbReference type="SUPFAM" id="SSF52172">
    <property type="entry name" value="CheY-like"/>
    <property type="match status" value="1"/>
</dbReference>
<organism evidence="7 8">
    <name type="scientific">Psophocarpus tetragonolobus</name>
    <name type="common">Winged bean</name>
    <name type="synonym">Dolichos tetragonolobus</name>
    <dbReference type="NCBI Taxonomy" id="3891"/>
    <lineage>
        <taxon>Eukaryota</taxon>
        <taxon>Viridiplantae</taxon>
        <taxon>Streptophyta</taxon>
        <taxon>Embryophyta</taxon>
        <taxon>Tracheophyta</taxon>
        <taxon>Spermatophyta</taxon>
        <taxon>Magnoliopsida</taxon>
        <taxon>eudicotyledons</taxon>
        <taxon>Gunneridae</taxon>
        <taxon>Pentapetalae</taxon>
        <taxon>rosids</taxon>
        <taxon>fabids</taxon>
        <taxon>Fabales</taxon>
        <taxon>Fabaceae</taxon>
        <taxon>Papilionoideae</taxon>
        <taxon>50 kb inversion clade</taxon>
        <taxon>NPAAA clade</taxon>
        <taxon>indigoferoid/millettioid clade</taxon>
        <taxon>Phaseoleae</taxon>
        <taxon>Psophocarpus</taxon>
    </lineage>
</organism>
<feature type="compositionally biased region" description="Basic and acidic residues" evidence="5">
    <location>
        <begin position="173"/>
        <end position="183"/>
    </location>
</feature>
<dbReference type="GO" id="GO:0009736">
    <property type="term" value="P:cytokinin-activated signaling pathway"/>
    <property type="evidence" value="ECO:0007669"/>
    <property type="project" value="InterPro"/>
</dbReference>
<comment type="caution">
    <text evidence="4">Lacks conserved residue(s) required for the propagation of feature annotation.</text>
</comment>
<evidence type="ECO:0000259" key="6">
    <source>
        <dbReference type="PROSITE" id="PS50110"/>
    </source>
</evidence>
<keyword evidence="3" id="KW-0804">Transcription</keyword>
<proteinExistence type="predicted"/>
<dbReference type="PROSITE" id="PS50110">
    <property type="entry name" value="RESPONSE_REGULATORY"/>
    <property type="match status" value="1"/>
</dbReference>
<dbReference type="PANTHER" id="PTHR43874:SF19">
    <property type="entry name" value="RESPONSE REGULATOR 23-RELATED"/>
    <property type="match status" value="1"/>
</dbReference>
<keyword evidence="1" id="KW-0902">Two-component regulatory system</keyword>
<evidence type="ECO:0000313" key="8">
    <source>
        <dbReference type="Proteomes" id="UP001386955"/>
    </source>
</evidence>
<evidence type="ECO:0000256" key="1">
    <source>
        <dbReference type="ARBA" id="ARBA00023012"/>
    </source>
</evidence>
<keyword evidence="2" id="KW-0805">Transcription regulation</keyword>